<dbReference type="Proteomes" id="UP000515125">
    <property type="component" value="Unplaced"/>
</dbReference>
<dbReference type="GeneID" id="113146700"/>
<name>A0A6P6RSW1_9EIME</name>
<keyword evidence="1" id="KW-0472">Membrane</keyword>
<reference evidence="3" key="1">
    <citation type="submission" date="2025-08" db="UniProtKB">
        <authorList>
            <consortium name="RefSeq"/>
        </authorList>
    </citation>
    <scope>IDENTIFICATION</scope>
</reference>
<protein>
    <submittedName>
        <fullName evidence="3">Uncharacterized protein LOC113146700</fullName>
    </submittedName>
</protein>
<keyword evidence="1" id="KW-1133">Transmembrane helix</keyword>
<evidence type="ECO:0000313" key="3">
    <source>
        <dbReference type="RefSeq" id="XP_026190639.1"/>
    </source>
</evidence>
<dbReference type="AlphaFoldDB" id="A0A6P6RSW1"/>
<feature type="non-terminal residue" evidence="3">
    <location>
        <position position="1"/>
    </location>
</feature>
<evidence type="ECO:0000256" key="1">
    <source>
        <dbReference type="SAM" id="Phobius"/>
    </source>
</evidence>
<accession>A0A6P6RSW1</accession>
<dbReference type="RefSeq" id="XP_026190639.1">
    <property type="nucleotide sequence ID" value="XM_026334854.1"/>
</dbReference>
<evidence type="ECO:0000313" key="2">
    <source>
        <dbReference type="Proteomes" id="UP000515125"/>
    </source>
</evidence>
<gene>
    <name evidence="3" type="primary">LOC113146700</name>
</gene>
<feature type="transmembrane region" description="Helical" evidence="1">
    <location>
        <begin position="168"/>
        <end position="191"/>
    </location>
</feature>
<organism evidence="2 3">
    <name type="scientific">Cyclospora cayetanensis</name>
    <dbReference type="NCBI Taxonomy" id="88456"/>
    <lineage>
        <taxon>Eukaryota</taxon>
        <taxon>Sar</taxon>
        <taxon>Alveolata</taxon>
        <taxon>Apicomplexa</taxon>
        <taxon>Conoidasida</taxon>
        <taxon>Coccidia</taxon>
        <taxon>Eucoccidiorida</taxon>
        <taxon>Eimeriorina</taxon>
        <taxon>Eimeriidae</taxon>
        <taxon>Cyclospora</taxon>
    </lineage>
</organism>
<keyword evidence="1" id="KW-0812">Transmembrane</keyword>
<sequence length="213" mass="22176">VADSKIAPAPAAARGASVAADAQCYVFYGCESRARAVHGSKRQGGSHAHTRGPPYSAMAAARLGRGASQGKTKNNFPTAQFLRIFMGKMQIVRSRRTMRSTSMFAQECSIGLAGANAHVGGSARPFKQAAPSAAASASPEGWAPQRTEATALAKVVCAASSRTATMCWVCLISVLVIVAVLVGGGLILGLVHNSSGDSLWDQFLAWLDSIVRK</sequence>
<keyword evidence="2" id="KW-1185">Reference proteome</keyword>
<proteinExistence type="predicted"/>